<dbReference type="RefSeq" id="WP_192789651.1">
    <property type="nucleotide sequence ID" value="NZ_JADBEK010000001.1"/>
</dbReference>
<name>A0ABR9M9Q7_9ACTN</name>
<keyword evidence="3" id="KW-1185">Reference proteome</keyword>
<dbReference type="Gene3D" id="3.40.50.720">
    <property type="entry name" value="NAD(P)-binding Rossmann-like Domain"/>
    <property type="match status" value="1"/>
</dbReference>
<dbReference type="Pfam" id="PF05368">
    <property type="entry name" value="NmrA"/>
    <property type="match status" value="1"/>
</dbReference>
<evidence type="ECO:0000313" key="2">
    <source>
        <dbReference type="EMBL" id="MBE1589652.1"/>
    </source>
</evidence>
<feature type="domain" description="NmrA-like" evidence="1">
    <location>
        <begin position="100"/>
        <end position="226"/>
    </location>
</feature>
<protein>
    <submittedName>
        <fullName evidence="2">Uncharacterized protein YbjT (DUF2867 family)</fullName>
    </submittedName>
</protein>
<comment type="caution">
    <text evidence="2">The sequence shown here is derived from an EMBL/GenBank/DDBJ whole genome shotgun (WGS) entry which is preliminary data.</text>
</comment>
<reference evidence="2 3" key="1">
    <citation type="submission" date="2020-10" db="EMBL/GenBank/DDBJ databases">
        <title>Sequencing the genomes of 1000 actinobacteria strains.</title>
        <authorList>
            <person name="Klenk H.-P."/>
        </authorList>
    </citation>
    <scope>NUCLEOTIDE SEQUENCE [LARGE SCALE GENOMIC DNA]</scope>
    <source>
        <strain evidence="2 3">DSM 43173</strain>
    </source>
</reference>
<evidence type="ECO:0000313" key="3">
    <source>
        <dbReference type="Proteomes" id="UP000633509"/>
    </source>
</evidence>
<dbReference type="InterPro" id="IPR051604">
    <property type="entry name" value="Ergot_Alk_Oxidoreductase"/>
</dbReference>
<accession>A0ABR9M9Q7</accession>
<dbReference type="EMBL" id="JADBEK010000001">
    <property type="protein sequence ID" value="MBE1589652.1"/>
    <property type="molecule type" value="Genomic_DNA"/>
</dbReference>
<dbReference type="PANTHER" id="PTHR43162">
    <property type="match status" value="1"/>
</dbReference>
<dbReference type="InterPro" id="IPR008030">
    <property type="entry name" value="NmrA-like"/>
</dbReference>
<sequence length="267" mass="28750">MTILVLGGTGKTGRRVVDRLNALGLPVRIGSRPLFDWQDRSTWPAALDGVTAVYIAYVPDLAFPGAYEDVKAFTELAVSGGVRRLVLLSGRGEPEAEASERTVRESGAEWTIVRCSWFMQNFSEGFFYDQVLEGVVALPVADVPEPFVDVNDIADVAAAALSRDGHAGRLYELTGPRLLTFAQAAEELSRATGREISFVRVTPEEYVAAAVKDGVPEEEAAGLAALFTGILDGRNASVADGVRQALGRPARDFTDYAEAAAAMWQRL</sequence>
<dbReference type="Gene3D" id="3.90.25.10">
    <property type="entry name" value="UDP-galactose 4-epimerase, domain 1"/>
    <property type="match status" value="1"/>
</dbReference>
<proteinExistence type="predicted"/>
<evidence type="ECO:0000259" key="1">
    <source>
        <dbReference type="Pfam" id="PF05368"/>
    </source>
</evidence>
<gene>
    <name evidence="2" type="ORF">H4W80_007910</name>
</gene>
<dbReference type="SUPFAM" id="SSF51735">
    <property type="entry name" value="NAD(P)-binding Rossmann-fold domains"/>
    <property type="match status" value="1"/>
</dbReference>
<dbReference type="PANTHER" id="PTHR43162:SF1">
    <property type="entry name" value="PRESTALK A DIFFERENTIATION PROTEIN A"/>
    <property type="match status" value="1"/>
</dbReference>
<dbReference type="Proteomes" id="UP000633509">
    <property type="component" value="Unassembled WGS sequence"/>
</dbReference>
<organism evidence="2 3">
    <name type="scientific">Nonomuraea angiospora</name>
    <dbReference type="NCBI Taxonomy" id="46172"/>
    <lineage>
        <taxon>Bacteria</taxon>
        <taxon>Bacillati</taxon>
        <taxon>Actinomycetota</taxon>
        <taxon>Actinomycetes</taxon>
        <taxon>Streptosporangiales</taxon>
        <taxon>Streptosporangiaceae</taxon>
        <taxon>Nonomuraea</taxon>
    </lineage>
</organism>
<dbReference type="InterPro" id="IPR036291">
    <property type="entry name" value="NAD(P)-bd_dom_sf"/>
</dbReference>